<reference evidence="1 2" key="1">
    <citation type="submission" date="2019-06" db="EMBL/GenBank/DDBJ databases">
        <title>Whole genome sequence for Rhodospirillaceae sp. R148.</title>
        <authorList>
            <person name="Wang G."/>
        </authorList>
    </citation>
    <scope>NUCLEOTIDE SEQUENCE [LARGE SCALE GENOMIC DNA]</scope>
    <source>
        <strain evidence="1 2">R148</strain>
    </source>
</reference>
<keyword evidence="2" id="KW-1185">Reference proteome</keyword>
<evidence type="ECO:0000313" key="2">
    <source>
        <dbReference type="Proteomes" id="UP000315252"/>
    </source>
</evidence>
<name>A0A545T816_9PROT</name>
<organism evidence="1 2">
    <name type="scientific">Denitrobaculum tricleocarpae</name>
    <dbReference type="NCBI Taxonomy" id="2591009"/>
    <lineage>
        <taxon>Bacteria</taxon>
        <taxon>Pseudomonadati</taxon>
        <taxon>Pseudomonadota</taxon>
        <taxon>Alphaproteobacteria</taxon>
        <taxon>Rhodospirillales</taxon>
        <taxon>Rhodospirillaceae</taxon>
        <taxon>Denitrobaculum</taxon>
    </lineage>
</organism>
<sequence length="239" mass="27761">MDISDIDLTELPSGREEAFVYFEKSVRDKHERSVQDDRDFHSDQNNNYVGRLEPERVYISAILAFLDEYNLHIDVPDLNNITREQENDFLAELNNFKYKIHYAVTRFSLRKVRIEDGSVGTTILITSTYKSEIGKLLETIRKIVNQEVTDTCKKDKIFSKISDLQLEVDRDQTTIDALFGRVLSLSKTIGQVAENLTPLLDKLERIKKLIWDGAKEVEALPQKERRKLIPKNLDDKIPF</sequence>
<dbReference type="AlphaFoldDB" id="A0A545T816"/>
<gene>
    <name evidence="1" type="ORF">FKG95_25475</name>
</gene>
<protein>
    <submittedName>
        <fullName evidence="1">Uncharacterized protein</fullName>
    </submittedName>
</protein>
<dbReference type="RefSeq" id="WP_142899268.1">
    <property type="nucleotide sequence ID" value="NZ_ML660062.1"/>
</dbReference>
<accession>A0A545T816</accession>
<dbReference type="EMBL" id="VHSH01000011">
    <property type="protein sequence ID" value="TQV73369.1"/>
    <property type="molecule type" value="Genomic_DNA"/>
</dbReference>
<dbReference type="Proteomes" id="UP000315252">
    <property type="component" value="Unassembled WGS sequence"/>
</dbReference>
<comment type="caution">
    <text evidence="1">The sequence shown here is derived from an EMBL/GenBank/DDBJ whole genome shotgun (WGS) entry which is preliminary data.</text>
</comment>
<proteinExistence type="predicted"/>
<evidence type="ECO:0000313" key="1">
    <source>
        <dbReference type="EMBL" id="TQV73369.1"/>
    </source>
</evidence>